<protein>
    <submittedName>
        <fullName evidence="1">Uncharacterized protein</fullName>
    </submittedName>
</protein>
<evidence type="ECO:0000313" key="1">
    <source>
        <dbReference type="EMBL" id="TBU64778.1"/>
    </source>
</evidence>
<organism evidence="1 2">
    <name type="scientific">Dichomitus squalens</name>
    <dbReference type="NCBI Taxonomy" id="114155"/>
    <lineage>
        <taxon>Eukaryota</taxon>
        <taxon>Fungi</taxon>
        <taxon>Dikarya</taxon>
        <taxon>Basidiomycota</taxon>
        <taxon>Agaricomycotina</taxon>
        <taxon>Agaricomycetes</taxon>
        <taxon>Polyporales</taxon>
        <taxon>Polyporaceae</taxon>
        <taxon>Dichomitus</taxon>
    </lineage>
</organism>
<sequence>MFARARATKRATRRVGHVAGTFLSLTSRQAPGALGIPATILQAVLRVMLAKSAVLTVLENWPRCSDQAKRSDVPSRTREKS</sequence>
<evidence type="ECO:0000313" key="2">
    <source>
        <dbReference type="Proteomes" id="UP000292082"/>
    </source>
</evidence>
<reference evidence="1 2" key="1">
    <citation type="submission" date="2019-01" db="EMBL/GenBank/DDBJ databases">
        <title>Draft genome sequences of three monokaryotic isolates of the white-rot basidiomycete fungus Dichomitus squalens.</title>
        <authorList>
            <consortium name="DOE Joint Genome Institute"/>
            <person name="Lopez S.C."/>
            <person name="Andreopoulos B."/>
            <person name="Pangilinan J."/>
            <person name="Lipzen A."/>
            <person name="Riley R."/>
            <person name="Ahrendt S."/>
            <person name="Ng V."/>
            <person name="Barry K."/>
            <person name="Daum C."/>
            <person name="Grigoriev I.V."/>
            <person name="Hilden K.S."/>
            <person name="Makela M.R."/>
            <person name="de Vries R.P."/>
        </authorList>
    </citation>
    <scope>NUCLEOTIDE SEQUENCE [LARGE SCALE GENOMIC DNA]</scope>
    <source>
        <strain evidence="1 2">CBS 464.89</strain>
    </source>
</reference>
<name>A0A4V2K9Q2_9APHY</name>
<accession>A0A4V2K9Q2</accession>
<dbReference type="Proteomes" id="UP000292082">
    <property type="component" value="Unassembled WGS sequence"/>
</dbReference>
<keyword evidence="2" id="KW-1185">Reference proteome</keyword>
<proteinExistence type="predicted"/>
<dbReference type="AlphaFoldDB" id="A0A4V2K9Q2"/>
<gene>
    <name evidence="1" type="ORF">BD310DRAFT_913352</name>
</gene>
<dbReference type="EMBL" id="ML145085">
    <property type="protein sequence ID" value="TBU64778.1"/>
    <property type="molecule type" value="Genomic_DNA"/>
</dbReference>